<proteinExistence type="inferred from homology"/>
<dbReference type="GO" id="GO:0009279">
    <property type="term" value="C:cell outer membrane"/>
    <property type="evidence" value="ECO:0007669"/>
    <property type="project" value="UniProtKB-SubCell"/>
</dbReference>
<dbReference type="NCBIfam" id="TIGR04057">
    <property type="entry name" value="SusC_RagA_signa"/>
    <property type="match status" value="1"/>
</dbReference>
<comment type="caution">
    <text evidence="10">The sequence shown here is derived from an EMBL/GenBank/DDBJ whole genome shotgun (WGS) entry which is preliminary data.</text>
</comment>
<evidence type="ECO:0000256" key="4">
    <source>
        <dbReference type="ARBA" id="ARBA00022692"/>
    </source>
</evidence>
<evidence type="ECO:0000256" key="8">
    <source>
        <dbReference type="SAM" id="SignalP"/>
    </source>
</evidence>
<dbReference type="InterPro" id="IPR023996">
    <property type="entry name" value="TonB-dep_OMP_SusC/RagA"/>
</dbReference>
<dbReference type="Gene3D" id="2.60.40.1120">
    <property type="entry name" value="Carboxypeptidase-like, regulatory domain"/>
    <property type="match status" value="1"/>
</dbReference>
<reference evidence="10 11" key="1">
    <citation type="submission" date="2018-06" db="EMBL/GenBank/DDBJ databases">
        <title>Genomic Encyclopedia of Archaeal and Bacterial Type Strains, Phase II (KMG-II): from individual species to whole genera.</title>
        <authorList>
            <person name="Goeker M."/>
        </authorList>
    </citation>
    <scope>NUCLEOTIDE SEQUENCE [LARGE SCALE GENOMIC DNA]</scope>
    <source>
        <strain evidence="10 11">DSM 21851</strain>
    </source>
</reference>
<evidence type="ECO:0000256" key="1">
    <source>
        <dbReference type="ARBA" id="ARBA00004571"/>
    </source>
</evidence>
<organism evidence="10 11">
    <name type="scientific">Larkinella arboricola</name>
    <dbReference type="NCBI Taxonomy" id="643671"/>
    <lineage>
        <taxon>Bacteria</taxon>
        <taxon>Pseudomonadati</taxon>
        <taxon>Bacteroidota</taxon>
        <taxon>Cytophagia</taxon>
        <taxon>Cytophagales</taxon>
        <taxon>Spirosomataceae</taxon>
        <taxon>Larkinella</taxon>
    </lineage>
</organism>
<dbReference type="SUPFAM" id="SSF56935">
    <property type="entry name" value="Porins"/>
    <property type="match status" value="1"/>
</dbReference>
<dbReference type="InterPro" id="IPR012910">
    <property type="entry name" value="Plug_dom"/>
</dbReference>
<evidence type="ECO:0000259" key="9">
    <source>
        <dbReference type="Pfam" id="PF07715"/>
    </source>
</evidence>
<sequence length="1151" mass="126656">MKKRILPILILLLGVVQPGFAQMLAKAQTTNRQPQTVRPENRQLKEMLRELKTHYKVDILFFDRIVEGYVVSSEAIRWDDNLETNLETVLKPFGLGYKKARNGGYVITGKEPQRRTEPFPSRFQEAALTRPIQTRQSAETVTPDHAGASAIEKPPVADITVQGRVTDGAKGDELPGVSIVLKGSTRGTTTDGNGRYRLVIPEAGAVLVFSFVGYEPQEVLVGDRTEINVGLKPDIKALSEVVVVGYGVQKKTSVTAAVSAMKGEEVASIPVTNLSNSLGGRLPGVIVKQGSGEPGRDGSSIYIRGISSTGANQPLLIVDGIPRSFQQLDPNTIETFTILKDAAAVAPYGVAGANGVVLVTTKRGKTGTPSLTYNSYVGFQNPTVMPKYLYGYDFAMLKNAAAQYAGLPLPYSEEALQKFKDGSDNDAYPSQNIVDEIVNRNAVITTQNLELSGGAERVKYYASLGYQYQAGMWPSTSNRRYNLAINLDAQVTKTTKFSLNLNGRIQKAQYPSIGTSRIFELIGYAHPQNGPLFYSNGMNGTYVTGSIYNSGYQKTNTTALYSQLSIEQQIPFIPGLVAKGTIAYDPTMMMDKIWTTPVHLASINTTQKPYVITDGIFGQAKSSLNQIYNQTQQLTYQASLNYVRSFGKSNVGALAVFEAKANDALVLGASRRNYNLNIDELDMGSSSQADMTTTGTSNYARQMGLVYRVTYDYADKYLVEASGRYDGSYYFAPENRFGFFPAFSLGWRLSEENFIKQNLRWIDNLKIRGSYGEVGALAGSAFQYMSTYSVAGPAYVLGGSAVQAIRERNEPNPNITWERAKKTDIGIEATLWKGLINLEADYFYEKRSNMLVNPDVIVPSEYGIGLSQVNAGVMQNRGVELSIGSTYRVSPDLRVSLNGNFTYAKNALLQVFEAAATYNNINRRLTGKPLGTQFGFHSLGFFQVSDFDEAGNLKPGIAVQPWGKVQPGDIRYEDINKDGQINDDDLTHIGDPVATPRIIYGIAPNVQYKGFSLDLLFQGAAKTNFYYQNDAAWAFFNGMGALEDNLDYWTPENTNARNPRITAAPTTNNTQKSSFWMGNASYLRLKSATLAYTVPPAISQKVKIQNARVYLSGQNVLTWTKMRNFDPEVSEVNGRNYPQQRVLSVGLNLTF</sequence>
<dbReference type="PROSITE" id="PS00018">
    <property type="entry name" value="EF_HAND_1"/>
    <property type="match status" value="1"/>
</dbReference>
<keyword evidence="3 7" id="KW-1134">Transmembrane beta strand</keyword>
<keyword evidence="6 7" id="KW-0998">Cell outer membrane</keyword>
<comment type="similarity">
    <text evidence="7">Belongs to the TonB-dependent receptor family.</text>
</comment>
<evidence type="ECO:0000313" key="11">
    <source>
        <dbReference type="Proteomes" id="UP000248790"/>
    </source>
</evidence>
<dbReference type="Pfam" id="PF13715">
    <property type="entry name" value="CarbopepD_reg_2"/>
    <property type="match status" value="1"/>
</dbReference>
<dbReference type="Gene3D" id="2.170.130.10">
    <property type="entry name" value="TonB-dependent receptor, plug domain"/>
    <property type="match status" value="1"/>
</dbReference>
<name>A0A327WVA4_LARAB</name>
<dbReference type="Pfam" id="PF07715">
    <property type="entry name" value="Plug"/>
    <property type="match status" value="1"/>
</dbReference>
<dbReference type="InterPro" id="IPR023997">
    <property type="entry name" value="TonB-dep_OMP_SusC/RagA_CS"/>
</dbReference>
<protein>
    <submittedName>
        <fullName evidence="10">TonB-linked SusC/RagA family outer membrane protein</fullName>
    </submittedName>
</protein>
<dbReference type="InterPro" id="IPR008969">
    <property type="entry name" value="CarboxyPept-like_regulatory"/>
</dbReference>
<dbReference type="Gene3D" id="2.40.170.20">
    <property type="entry name" value="TonB-dependent receptor, beta-barrel domain"/>
    <property type="match status" value="1"/>
</dbReference>
<dbReference type="InterPro" id="IPR037066">
    <property type="entry name" value="Plug_dom_sf"/>
</dbReference>
<feature type="signal peptide" evidence="8">
    <location>
        <begin position="1"/>
        <end position="21"/>
    </location>
</feature>
<keyword evidence="5 7" id="KW-0472">Membrane</keyword>
<dbReference type="AlphaFoldDB" id="A0A327WVA4"/>
<dbReference type="Proteomes" id="UP000248790">
    <property type="component" value="Unassembled WGS sequence"/>
</dbReference>
<keyword evidence="11" id="KW-1185">Reference proteome</keyword>
<evidence type="ECO:0000313" key="10">
    <source>
        <dbReference type="EMBL" id="RAJ93040.1"/>
    </source>
</evidence>
<dbReference type="PROSITE" id="PS52016">
    <property type="entry name" value="TONB_DEPENDENT_REC_3"/>
    <property type="match status" value="1"/>
</dbReference>
<comment type="subcellular location">
    <subcellularLocation>
        <location evidence="1 7">Cell outer membrane</location>
        <topology evidence="1 7">Multi-pass membrane protein</topology>
    </subcellularLocation>
</comment>
<dbReference type="OrthoDB" id="9768177at2"/>
<dbReference type="InterPro" id="IPR018247">
    <property type="entry name" value="EF_Hand_1_Ca_BS"/>
</dbReference>
<evidence type="ECO:0000256" key="7">
    <source>
        <dbReference type="PROSITE-ProRule" id="PRU01360"/>
    </source>
</evidence>
<dbReference type="InterPro" id="IPR039426">
    <property type="entry name" value="TonB-dep_rcpt-like"/>
</dbReference>
<feature type="domain" description="TonB-dependent receptor plug" evidence="9">
    <location>
        <begin position="251"/>
        <end position="356"/>
    </location>
</feature>
<keyword evidence="8" id="KW-0732">Signal</keyword>
<evidence type="ECO:0000256" key="3">
    <source>
        <dbReference type="ARBA" id="ARBA00022452"/>
    </source>
</evidence>
<evidence type="ECO:0000256" key="2">
    <source>
        <dbReference type="ARBA" id="ARBA00022448"/>
    </source>
</evidence>
<dbReference type="InterPro" id="IPR036942">
    <property type="entry name" value="Beta-barrel_TonB_sf"/>
</dbReference>
<accession>A0A327WVA4</accession>
<dbReference type="FunFam" id="2.170.130.10:FF:000003">
    <property type="entry name" value="SusC/RagA family TonB-linked outer membrane protein"/>
    <property type="match status" value="1"/>
</dbReference>
<dbReference type="RefSeq" id="WP_111630578.1">
    <property type="nucleotide sequence ID" value="NZ_QLMC01000006.1"/>
</dbReference>
<dbReference type="SUPFAM" id="SSF49464">
    <property type="entry name" value="Carboxypeptidase regulatory domain-like"/>
    <property type="match status" value="1"/>
</dbReference>
<dbReference type="EMBL" id="QLMC01000006">
    <property type="protein sequence ID" value="RAJ93040.1"/>
    <property type="molecule type" value="Genomic_DNA"/>
</dbReference>
<evidence type="ECO:0000256" key="6">
    <source>
        <dbReference type="ARBA" id="ARBA00023237"/>
    </source>
</evidence>
<feature type="chain" id="PRO_5016311838" evidence="8">
    <location>
        <begin position="22"/>
        <end position="1151"/>
    </location>
</feature>
<keyword evidence="2 7" id="KW-0813">Transport</keyword>
<dbReference type="NCBIfam" id="TIGR04056">
    <property type="entry name" value="OMP_RagA_SusC"/>
    <property type="match status" value="1"/>
</dbReference>
<keyword evidence="4 7" id="KW-0812">Transmembrane</keyword>
<gene>
    <name evidence="10" type="ORF">LX87_04552</name>
</gene>
<evidence type="ECO:0000256" key="5">
    <source>
        <dbReference type="ARBA" id="ARBA00023136"/>
    </source>
</evidence>